<keyword evidence="1" id="KW-0732">Signal</keyword>
<accession>A0ABU3TEA2</accession>
<dbReference type="EMBL" id="JAWDJT010000002">
    <property type="protein sequence ID" value="MDU0369706.1"/>
    <property type="molecule type" value="Genomic_DNA"/>
</dbReference>
<organism evidence="2 3">
    <name type="scientific">Hymenobacter endophyticus</name>
    <dbReference type="NCBI Taxonomy" id="3076335"/>
    <lineage>
        <taxon>Bacteria</taxon>
        <taxon>Pseudomonadati</taxon>
        <taxon>Bacteroidota</taxon>
        <taxon>Cytophagia</taxon>
        <taxon>Cytophagales</taxon>
        <taxon>Hymenobacteraceae</taxon>
        <taxon>Hymenobacter</taxon>
    </lineage>
</organism>
<reference evidence="2 3" key="1">
    <citation type="submission" date="2023-10" db="EMBL/GenBank/DDBJ databases">
        <title>Hymenobacter endophyticus sp. nov., an isolate from the leaf tissues of wheat.</title>
        <authorList>
            <person name="Dai Y."/>
        </authorList>
    </citation>
    <scope>NUCLEOTIDE SEQUENCE [LARGE SCALE GENOMIC DNA]</scope>
    <source>
        <strain evidence="2 3">ZK17L-C2</strain>
    </source>
</reference>
<gene>
    <name evidence="2" type="ORF">ROI90_04810</name>
</gene>
<dbReference type="Proteomes" id="UP001250698">
    <property type="component" value="Unassembled WGS sequence"/>
</dbReference>
<evidence type="ECO:0000313" key="2">
    <source>
        <dbReference type="EMBL" id="MDU0369706.1"/>
    </source>
</evidence>
<comment type="caution">
    <text evidence="2">The sequence shown here is derived from an EMBL/GenBank/DDBJ whole genome shotgun (WGS) entry which is preliminary data.</text>
</comment>
<feature type="signal peptide" evidence="1">
    <location>
        <begin position="1"/>
        <end position="26"/>
    </location>
</feature>
<feature type="chain" id="PRO_5046707817" evidence="1">
    <location>
        <begin position="27"/>
        <end position="133"/>
    </location>
</feature>
<sequence length="133" mass="14459">MKLLTTCLLTLTLLALLVVGSHVAKAQTAAGTPATVQVRSKQVARYLASALQLSSKQQRVVERSSRTYLQQLSTLGESPERPGLVAASTAERTLPSPAALQAEQTYEQTLARIFTPGQYNAYSWLTRQPVTSR</sequence>
<keyword evidence="3" id="KW-1185">Reference proteome</keyword>
<dbReference type="RefSeq" id="WP_315997197.1">
    <property type="nucleotide sequence ID" value="NZ_JAWDJT010000002.1"/>
</dbReference>
<name>A0ABU3TEA2_9BACT</name>
<evidence type="ECO:0000313" key="3">
    <source>
        <dbReference type="Proteomes" id="UP001250698"/>
    </source>
</evidence>
<proteinExistence type="predicted"/>
<protein>
    <submittedName>
        <fullName evidence="2">Uncharacterized protein</fullName>
    </submittedName>
</protein>
<evidence type="ECO:0000256" key="1">
    <source>
        <dbReference type="SAM" id="SignalP"/>
    </source>
</evidence>